<dbReference type="InterPro" id="IPR000086">
    <property type="entry name" value="NUDIX_hydrolase_dom"/>
</dbReference>
<keyword evidence="5" id="KW-0378">Hydrolase</keyword>
<dbReference type="PANTHER" id="PTHR11839:SF18">
    <property type="entry name" value="NUDIX HYDROLASE DOMAIN-CONTAINING PROTEIN"/>
    <property type="match status" value="1"/>
</dbReference>
<gene>
    <name evidence="9" type="ORF">BG61_33910</name>
</gene>
<dbReference type="GO" id="GO:0006753">
    <property type="term" value="P:nucleoside phosphate metabolic process"/>
    <property type="evidence" value="ECO:0007669"/>
    <property type="project" value="TreeGrafter"/>
</dbReference>
<dbReference type="InterPro" id="IPR015797">
    <property type="entry name" value="NUDIX_hydrolase-like_dom_sf"/>
</dbReference>
<evidence type="ECO:0000256" key="6">
    <source>
        <dbReference type="ARBA" id="ARBA00032162"/>
    </source>
</evidence>
<evidence type="ECO:0000256" key="2">
    <source>
        <dbReference type="ARBA" id="ARBA00001946"/>
    </source>
</evidence>
<evidence type="ECO:0000313" key="9">
    <source>
        <dbReference type="EMBL" id="KDR39244.1"/>
    </source>
</evidence>
<name>A0A069PH90_9BURK</name>
<evidence type="ECO:0000313" key="10">
    <source>
        <dbReference type="Proteomes" id="UP000027466"/>
    </source>
</evidence>
<dbReference type="GO" id="GO:0016787">
    <property type="term" value="F:hydrolase activity"/>
    <property type="evidence" value="ECO:0007669"/>
    <property type="project" value="UniProtKB-KW"/>
</dbReference>
<comment type="cofactor">
    <cofactor evidence="2">
        <name>Mg(2+)</name>
        <dbReference type="ChEBI" id="CHEBI:18420"/>
    </cofactor>
</comment>
<evidence type="ECO:0000256" key="3">
    <source>
        <dbReference type="ARBA" id="ARBA00007275"/>
    </source>
</evidence>
<evidence type="ECO:0000259" key="8">
    <source>
        <dbReference type="PROSITE" id="PS51462"/>
    </source>
</evidence>
<dbReference type="AlphaFoldDB" id="A0A069PH90"/>
<evidence type="ECO:0000256" key="4">
    <source>
        <dbReference type="ARBA" id="ARBA00016377"/>
    </source>
</evidence>
<feature type="domain" description="Nudix hydrolase" evidence="8">
    <location>
        <begin position="48"/>
        <end position="179"/>
    </location>
</feature>
<evidence type="ECO:0000256" key="1">
    <source>
        <dbReference type="ARBA" id="ARBA00000847"/>
    </source>
</evidence>
<dbReference type="RefSeq" id="WP_035924636.1">
    <property type="nucleotide sequence ID" value="NZ_CADFFX010000007.1"/>
</dbReference>
<protein>
    <recommendedName>
        <fullName evidence="4">GDP-mannose pyrophosphatase</fullName>
    </recommendedName>
    <alternativeName>
        <fullName evidence="6">GDP-mannose hydrolase</fullName>
    </alternativeName>
    <alternativeName>
        <fullName evidence="7">GDPMK</fullName>
    </alternativeName>
</protein>
<evidence type="ECO:0000256" key="7">
    <source>
        <dbReference type="ARBA" id="ARBA00032272"/>
    </source>
</evidence>
<dbReference type="Proteomes" id="UP000027466">
    <property type="component" value="Unassembled WGS sequence"/>
</dbReference>
<dbReference type="PROSITE" id="PS00893">
    <property type="entry name" value="NUDIX_BOX"/>
    <property type="match status" value="1"/>
</dbReference>
<dbReference type="EMBL" id="JFHC01000063">
    <property type="protein sequence ID" value="KDR39244.1"/>
    <property type="molecule type" value="Genomic_DNA"/>
</dbReference>
<organism evidence="9 10">
    <name type="scientific">Caballeronia glathei</name>
    <dbReference type="NCBI Taxonomy" id="60547"/>
    <lineage>
        <taxon>Bacteria</taxon>
        <taxon>Pseudomonadati</taxon>
        <taxon>Pseudomonadota</taxon>
        <taxon>Betaproteobacteria</taxon>
        <taxon>Burkholderiales</taxon>
        <taxon>Burkholderiaceae</taxon>
        <taxon>Caballeronia</taxon>
    </lineage>
</organism>
<comment type="catalytic activity">
    <reaction evidence="1">
        <text>GDP-alpha-D-mannose + H2O = alpha-D-mannose 1-phosphate + GMP + 2 H(+)</text>
        <dbReference type="Rhea" id="RHEA:27978"/>
        <dbReference type="ChEBI" id="CHEBI:15377"/>
        <dbReference type="ChEBI" id="CHEBI:15378"/>
        <dbReference type="ChEBI" id="CHEBI:57527"/>
        <dbReference type="ChEBI" id="CHEBI:58115"/>
        <dbReference type="ChEBI" id="CHEBI:58409"/>
    </reaction>
</comment>
<evidence type="ECO:0000256" key="5">
    <source>
        <dbReference type="ARBA" id="ARBA00022801"/>
    </source>
</evidence>
<proteinExistence type="inferred from homology"/>
<dbReference type="PANTHER" id="PTHR11839">
    <property type="entry name" value="UDP/ADP-SUGAR PYROPHOSPHATASE"/>
    <property type="match status" value="1"/>
</dbReference>
<comment type="caution">
    <text evidence="9">The sequence shown here is derived from an EMBL/GenBank/DDBJ whole genome shotgun (WGS) entry which is preliminary data.</text>
</comment>
<reference evidence="9 10" key="1">
    <citation type="submission" date="2014-03" db="EMBL/GenBank/DDBJ databases">
        <title>Draft Genome Sequences of Four Burkholderia Strains.</title>
        <authorList>
            <person name="Liu X.Y."/>
            <person name="Li C.X."/>
            <person name="Xu J.H."/>
        </authorList>
    </citation>
    <scope>NUCLEOTIDE SEQUENCE [LARGE SCALE GENOMIC DNA]</scope>
    <source>
        <strain evidence="9 10">DSM 50014</strain>
    </source>
</reference>
<keyword evidence="10" id="KW-1185">Reference proteome</keyword>
<dbReference type="Gene3D" id="3.90.79.10">
    <property type="entry name" value="Nucleoside Triphosphate Pyrophosphohydrolase"/>
    <property type="match status" value="1"/>
</dbReference>
<dbReference type="GO" id="GO:0005829">
    <property type="term" value="C:cytosol"/>
    <property type="evidence" value="ECO:0007669"/>
    <property type="project" value="TreeGrafter"/>
</dbReference>
<dbReference type="STRING" id="60547.GCA_000751215_00188"/>
<dbReference type="GO" id="GO:0019693">
    <property type="term" value="P:ribose phosphate metabolic process"/>
    <property type="evidence" value="ECO:0007669"/>
    <property type="project" value="TreeGrafter"/>
</dbReference>
<comment type="similarity">
    <text evidence="3">Belongs to the Nudix hydrolase family. NudK subfamily.</text>
</comment>
<sequence length="199" mass="22344">MAEHSSLPTSDDGLIEKTVESVTVHEGKFLTLKCDTVELPDGKHATREYVEHPGAVMILPLFDDGRVLLERQYRYPIGKVLVEFPAGKLDPNEDELTCAKRELQEETGYTAREWFFLTRIHPVISYSTEFIDLYLARGLTAGERKLDDGEFLETFVADEAQLVDWVKSGRISDVKTIIGVFWLEKLLSGAWQPGAPTGG</sequence>
<accession>A0A069PH90</accession>
<dbReference type="PROSITE" id="PS51462">
    <property type="entry name" value="NUDIX"/>
    <property type="match status" value="1"/>
</dbReference>
<dbReference type="SUPFAM" id="SSF55811">
    <property type="entry name" value="Nudix"/>
    <property type="match status" value="1"/>
</dbReference>
<dbReference type="Pfam" id="PF00293">
    <property type="entry name" value="NUDIX"/>
    <property type="match status" value="1"/>
</dbReference>
<dbReference type="InterPro" id="IPR020084">
    <property type="entry name" value="NUDIX_hydrolase_CS"/>
</dbReference>